<dbReference type="EMBL" id="QFFN01000025">
    <property type="protein sequence ID" value="PWG59337.1"/>
    <property type="molecule type" value="Genomic_DNA"/>
</dbReference>
<organism evidence="4 5">
    <name type="scientific">Bifidobacterium catulorum</name>
    <dbReference type="NCBI Taxonomy" id="1630173"/>
    <lineage>
        <taxon>Bacteria</taxon>
        <taxon>Bacillati</taxon>
        <taxon>Actinomycetota</taxon>
        <taxon>Actinomycetes</taxon>
        <taxon>Bifidobacteriales</taxon>
        <taxon>Bifidobacteriaceae</taxon>
        <taxon>Bifidobacterium</taxon>
    </lineage>
</organism>
<dbReference type="SUPFAM" id="SSF52317">
    <property type="entry name" value="Class I glutamine amidotransferase-like"/>
    <property type="match status" value="1"/>
</dbReference>
<dbReference type="GO" id="GO:0071555">
    <property type="term" value="P:cell wall organization"/>
    <property type="evidence" value="ECO:0007669"/>
    <property type="project" value="UniProtKB-KW"/>
</dbReference>
<dbReference type="EC" id="3.5.1.2" evidence="2"/>
<dbReference type="Pfam" id="PF07685">
    <property type="entry name" value="GATase_3"/>
    <property type="match status" value="1"/>
</dbReference>
<keyword evidence="2" id="KW-0573">Peptidoglycan synthesis</keyword>
<dbReference type="GO" id="GO:0016740">
    <property type="term" value="F:transferase activity"/>
    <property type="evidence" value="ECO:0007669"/>
    <property type="project" value="UniProtKB-KW"/>
</dbReference>
<gene>
    <name evidence="2" type="primary">gatD</name>
    <name evidence="4" type="ORF">DF200_08195</name>
</gene>
<dbReference type="InterPro" id="IPR029062">
    <property type="entry name" value="Class_I_gatase-like"/>
</dbReference>
<dbReference type="GO" id="GO:0140282">
    <property type="term" value="F:carbon-nitrogen ligase activity on lipid II"/>
    <property type="evidence" value="ECO:0007669"/>
    <property type="project" value="UniProtKB-UniRule"/>
</dbReference>
<dbReference type="InterPro" id="IPR043702">
    <property type="entry name" value="Lipid_II_synth_GatD"/>
</dbReference>
<comment type="caution">
    <text evidence="4">The sequence shown here is derived from an EMBL/GenBank/DDBJ whole genome shotgun (WGS) entry which is preliminary data.</text>
</comment>
<dbReference type="GO" id="GO:0009236">
    <property type="term" value="P:cobalamin biosynthetic process"/>
    <property type="evidence" value="ECO:0007669"/>
    <property type="project" value="InterPro"/>
</dbReference>
<keyword evidence="2" id="KW-0378">Hydrolase</keyword>
<keyword evidence="2" id="KW-0961">Cell wall biogenesis/degradation</keyword>
<dbReference type="OrthoDB" id="9782045at2"/>
<feature type="active site" evidence="2">
    <location>
        <position position="212"/>
    </location>
</feature>
<reference evidence="4 5" key="1">
    <citation type="journal article" date="2018" name="Int. J. Syst. Evol. Microbiol.">
        <title>Bifidobacterium catulorum sp. nov., a novel taxon from the faeces of the baby common marmoset (Callithrix jacchus).</title>
        <authorList>
            <person name="Modesto M."/>
            <person name="Michelini S."/>
            <person name="Oki K."/>
            <person name="Biavati B."/>
            <person name="Watanabe K."/>
            <person name="Mattarelli P."/>
        </authorList>
    </citation>
    <scope>NUCLEOTIDE SEQUENCE [LARGE SCALE GENOMIC DNA]</scope>
    <source>
        <strain evidence="4 5">MRM 8.19</strain>
    </source>
</reference>
<dbReference type="InterPro" id="IPR011698">
    <property type="entry name" value="GATase_3"/>
</dbReference>
<feature type="domain" description="CobB/CobQ-like glutamine amidotransferase" evidence="3">
    <location>
        <begin position="27"/>
        <end position="219"/>
    </location>
</feature>
<dbReference type="GO" id="GO:0004359">
    <property type="term" value="F:glutaminase activity"/>
    <property type="evidence" value="ECO:0007669"/>
    <property type="project" value="UniProtKB-UniRule"/>
</dbReference>
<dbReference type="CDD" id="cd01750">
    <property type="entry name" value="GATase1_CobQ"/>
    <property type="match status" value="1"/>
</dbReference>
<comment type="subunit">
    <text evidence="2">Forms a heterodimer with MurT.</text>
</comment>
<keyword evidence="2" id="KW-0133">Cell shape</keyword>
<dbReference type="EC" id="6.3.5.13" evidence="2"/>
<dbReference type="Proteomes" id="UP000245753">
    <property type="component" value="Unassembled WGS sequence"/>
</dbReference>
<comment type="catalytic activity">
    <reaction evidence="2">
        <text>L-glutamine + H2O = L-glutamate + NH4(+)</text>
        <dbReference type="Rhea" id="RHEA:15889"/>
        <dbReference type="ChEBI" id="CHEBI:15377"/>
        <dbReference type="ChEBI" id="CHEBI:28938"/>
        <dbReference type="ChEBI" id="CHEBI:29985"/>
        <dbReference type="ChEBI" id="CHEBI:58359"/>
        <dbReference type="EC" id="3.5.1.2"/>
    </reaction>
</comment>
<dbReference type="PANTHER" id="PTHR21343">
    <property type="entry name" value="DETHIOBIOTIN SYNTHETASE"/>
    <property type="match status" value="1"/>
</dbReference>
<dbReference type="PROSITE" id="PS51274">
    <property type="entry name" value="GATASE_COBBQ"/>
    <property type="match status" value="1"/>
</dbReference>
<name>A0A2U2MR55_9BIFI</name>
<keyword evidence="2" id="KW-0436">Ligase</keyword>
<dbReference type="GO" id="GO:0008360">
    <property type="term" value="P:regulation of cell shape"/>
    <property type="evidence" value="ECO:0007669"/>
    <property type="project" value="UniProtKB-KW"/>
</dbReference>
<protein>
    <recommendedName>
        <fullName evidence="2">Lipid II isoglutaminyl synthase (glutamine-hydrolyzing) subunit GatD</fullName>
        <ecNumber evidence="2">6.3.5.13</ecNumber>
    </recommendedName>
    <alternativeName>
        <fullName evidence="2">Lipid II isoglutaminyl synthase glutaminase subunit</fullName>
        <ecNumber evidence="2">3.5.1.2</ecNumber>
    </alternativeName>
</protein>
<feature type="active site" description="Nucleophile" evidence="2">
    <location>
        <position position="114"/>
    </location>
</feature>
<dbReference type="GO" id="GO:0009252">
    <property type="term" value="P:peptidoglycan biosynthetic process"/>
    <property type="evidence" value="ECO:0007669"/>
    <property type="project" value="UniProtKB-UniRule"/>
</dbReference>
<comment type="pathway">
    <text evidence="2">Cell wall biogenesis; peptidoglycan biosynthesis.</text>
</comment>
<sequence>MTNEASTPGVEAVASSVASAERRPIDVMSLYPNDMNIYGDSGNVLVIRRRLALYGYEPVMHYYNQGDAWPERVDMILGGGGQDSGQGKIIDDFFTRADLLRSLAADGVPMLMICGMYQLFGEYFETSEGRRLDGIGVIGAYTVGQDVRMIGNLVERSDDFGDVIGYENHSGQTFLRDGVAPLGRVDADGRGNNGEDHTEGARVNNVIGTYMHGSLLPKNPKIADFLITKAVERRYGVFEPRVTEDARAELDRLEKFASEARRVAAGRPR</sequence>
<evidence type="ECO:0000313" key="4">
    <source>
        <dbReference type="EMBL" id="PWG59337.1"/>
    </source>
</evidence>
<evidence type="ECO:0000256" key="2">
    <source>
        <dbReference type="HAMAP-Rule" id="MF_02213"/>
    </source>
</evidence>
<proteinExistence type="inferred from homology"/>
<dbReference type="InterPro" id="IPR033949">
    <property type="entry name" value="CobQ_GATase1"/>
</dbReference>
<keyword evidence="1 2" id="KW-0315">Glutamine amidotransferase</keyword>
<keyword evidence="4" id="KW-0808">Transferase</keyword>
<dbReference type="AlphaFoldDB" id="A0A2U2MR55"/>
<dbReference type="UniPathway" id="UPA00219"/>
<comment type="catalytic activity">
    <reaction evidence="2">
        <text>beta-D-GlcNAc-(1-&gt;4)-Mur2Ac(oyl-L-Ala-gamma-D-Glu-L-Lys-D-Ala-D-Ala)-di-trans,octa-cis-undecaprenyl diphosphate + L-glutamine + ATP + H2O = beta-D-GlcNAc-(1-&gt;4)-Mur2Ac(oyl-L-Ala-D-isoglutaminyl-L-Lys-D-Ala-D-Ala)-di-trans,octa-cis-undecaprenyl diphosphate + L-glutamate + ADP + phosphate + H(+)</text>
        <dbReference type="Rhea" id="RHEA:57928"/>
        <dbReference type="ChEBI" id="CHEBI:15377"/>
        <dbReference type="ChEBI" id="CHEBI:15378"/>
        <dbReference type="ChEBI" id="CHEBI:29985"/>
        <dbReference type="ChEBI" id="CHEBI:30616"/>
        <dbReference type="ChEBI" id="CHEBI:43474"/>
        <dbReference type="ChEBI" id="CHEBI:58359"/>
        <dbReference type="ChEBI" id="CHEBI:60033"/>
        <dbReference type="ChEBI" id="CHEBI:62233"/>
        <dbReference type="ChEBI" id="CHEBI:456216"/>
        <dbReference type="EC" id="6.3.5.13"/>
    </reaction>
</comment>
<keyword evidence="5" id="KW-1185">Reference proteome</keyword>
<dbReference type="HAMAP" id="MF_02213">
    <property type="entry name" value="Lipid_II_synth_GatD"/>
    <property type="match status" value="1"/>
</dbReference>
<evidence type="ECO:0000313" key="5">
    <source>
        <dbReference type="Proteomes" id="UP000245753"/>
    </source>
</evidence>
<feature type="binding site" evidence="2">
    <location>
        <position position="148"/>
    </location>
    <ligand>
        <name>substrate</name>
    </ligand>
</feature>
<accession>A0A2U2MR55</accession>
<evidence type="ECO:0000256" key="1">
    <source>
        <dbReference type="ARBA" id="ARBA00022962"/>
    </source>
</evidence>
<comment type="function">
    <text evidence="2">The lipid II isoglutaminyl synthase complex catalyzes the formation of alpha-D-isoglutamine in the cell wall lipid II stem peptide. The GatD subunit catalyzes the hydrolysis of glutamine to glutamate and ammonia. The resulting ammonia molecule is channeled to the active site of MurT.</text>
</comment>
<evidence type="ECO:0000259" key="3">
    <source>
        <dbReference type="Pfam" id="PF07685"/>
    </source>
</evidence>
<comment type="similarity">
    <text evidence="2">Belongs to the CobB/CobQ family. GatD subfamily.</text>
</comment>
<dbReference type="PANTHER" id="PTHR21343:SF9">
    <property type="entry name" value="LIPID II ISOGLUTAMINYL SYNTHASE (GLUTAMINE-HYDROLYZING) SUBUNIT GATD"/>
    <property type="match status" value="1"/>
</dbReference>